<comment type="caution">
    <text evidence="14">The sequence shown here is derived from an EMBL/GenBank/DDBJ whole genome shotgun (WGS) entry which is preliminary data.</text>
</comment>
<keyword evidence="6 12" id="KW-0479">Metal-binding</keyword>
<dbReference type="InterPro" id="IPR016192">
    <property type="entry name" value="APOBEC/CMP_deaminase_Zn-bd"/>
</dbReference>
<evidence type="ECO:0000256" key="9">
    <source>
        <dbReference type="ARBA" id="ARBA00032005"/>
    </source>
</evidence>
<keyword evidence="15" id="KW-1185">Reference proteome</keyword>
<comment type="catalytic activity">
    <reaction evidence="10 12">
        <text>2'-deoxycytidine + H2O + H(+) = 2'-deoxyuridine + NH4(+)</text>
        <dbReference type="Rhea" id="RHEA:13433"/>
        <dbReference type="ChEBI" id="CHEBI:15377"/>
        <dbReference type="ChEBI" id="CHEBI:15378"/>
        <dbReference type="ChEBI" id="CHEBI:15698"/>
        <dbReference type="ChEBI" id="CHEBI:16450"/>
        <dbReference type="ChEBI" id="CHEBI:28938"/>
        <dbReference type="EC" id="3.5.4.5"/>
    </reaction>
</comment>
<dbReference type="SUPFAM" id="SSF53927">
    <property type="entry name" value="Cytidine deaminase-like"/>
    <property type="match status" value="1"/>
</dbReference>
<evidence type="ECO:0000256" key="11">
    <source>
        <dbReference type="ARBA" id="ARBA00049558"/>
    </source>
</evidence>
<evidence type="ECO:0000256" key="6">
    <source>
        <dbReference type="ARBA" id="ARBA00022723"/>
    </source>
</evidence>
<dbReference type="InterPro" id="IPR016193">
    <property type="entry name" value="Cytidine_deaminase-like"/>
</dbReference>
<evidence type="ECO:0000256" key="7">
    <source>
        <dbReference type="ARBA" id="ARBA00022801"/>
    </source>
</evidence>
<feature type="domain" description="CMP/dCMP-type deaminase" evidence="13">
    <location>
        <begin position="22"/>
        <end position="159"/>
    </location>
</feature>
<evidence type="ECO:0000259" key="13">
    <source>
        <dbReference type="PROSITE" id="PS51747"/>
    </source>
</evidence>
<dbReference type="EC" id="3.5.4.5" evidence="4 12"/>
<accession>A0ABT8L417</accession>
<evidence type="ECO:0000256" key="4">
    <source>
        <dbReference type="ARBA" id="ARBA00012783"/>
    </source>
</evidence>
<keyword evidence="7 12" id="KW-0378">Hydrolase</keyword>
<dbReference type="InterPro" id="IPR006262">
    <property type="entry name" value="Cyt_deam_tetra"/>
</dbReference>
<gene>
    <name evidence="14" type="primary">cdd</name>
    <name evidence="14" type="ORF">QQ020_10445</name>
</gene>
<dbReference type="InterPro" id="IPR002125">
    <property type="entry name" value="CMP_dCMP_dom"/>
</dbReference>
<dbReference type="GO" id="GO:0008233">
    <property type="term" value="F:peptidase activity"/>
    <property type="evidence" value="ECO:0007669"/>
    <property type="project" value="UniProtKB-KW"/>
</dbReference>
<dbReference type="PROSITE" id="PS00903">
    <property type="entry name" value="CYT_DCMP_DEAMINASES_1"/>
    <property type="match status" value="1"/>
</dbReference>
<proteinExistence type="inferred from homology"/>
<evidence type="ECO:0000256" key="3">
    <source>
        <dbReference type="ARBA" id="ARBA00006576"/>
    </source>
</evidence>
<dbReference type="RefSeq" id="WP_346757785.1">
    <property type="nucleotide sequence ID" value="NZ_JAUJEB010000001.1"/>
</dbReference>
<dbReference type="GO" id="GO:0006508">
    <property type="term" value="P:proteolysis"/>
    <property type="evidence" value="ECO:0007669"/>
    <property type="project" value="UniProtKB-KW"/>
</dbReference>
<name>A0ABT8L417_9BACT</name>
<evidence type="ECO:0000256" key="12">
    <source>
        <dbReference type="RuleBase" id="RU364006"/>
    </source>
</evidence>
<dbReference type="Gene3D" id="3.40.140.10">
    <property type="entry name" value="Cytidine Deaminase, domain 2"/>
    <property type="match status" value="1"/>
</dbReference>
<sequence length="162" mass="17933">MAKILELKIDIEVAESMDDLDPQWQRLIREAGESINGAYAPYSNFYVGAAVLLNNNIIVTGNNQENAAYPAGMCAERVALFSAAAQYPAYPVERIAIVARKNNSQEFLPASPCGSCRQVMSEYETRSKNPIQVLIFAPDKNMYIIKGIDSLLPIKFSKNDLP</sequence>
<evidence type="ECO:0000256" key="2">
    <source>
        <dbReference type="ARBA" id="ARBA00003949"/>
    </source>
</evidence>
<evidence type="ECO:0000256" key="5">
    <source>
        <dbReference type="ARBA" id="ARBA00018266"/>
    </source>
</evidence>
<evidence type="ECO:0000313" key="15">
    <source>
        <dbReference type="Proteomes" id="UP001172083"/>
    </source>
</evidence>
<comment type="catalytic activity">
    <reaction evidence="11 12">
        <text>cytidine + H2O + H(+) = uridine + NH4(+)</text>
        <dbReference type="Rhea" id="RHEA:16069"/>
        <dbReference type="ChEBI" id="CHEBI:15377"/>
        <dbReference type="ChEBI" id="CHEBI:15378"/>
        <dbReference type="ChEBI" id="CHEBI:16704"/>
        <dbReference type="ChEBI" id="CHEBI:17562"/>
        <dbReference type="ChEBI" id="CHEBI:28938"/>
        <dbReference type="EC" id="3.5.4.5"/>
    </reaction>
</comment>
<dbReference type="PANTHER" id="PTHR11644:SF2">
    <property type="entry name" value="CYTIDINE DEAMINASE"/>
    <property type="match status" value="1"/>
</dbReference>
<dbReference type="GO" id="GO:0004126">
    <property type="term" value="F:cytidine deaminase activity"/>
    <property type="evidence" value="ECO:0007669"/>
    <property type="project" value="UniProtKB-EC"/>
</dbReference>
<dbReference type="EMBL" id="JAUJEB010000001">
    <property type="protein sequence ID" value="MDN5212468.1"/>
    <property type="molecule type" value="Genomic_DNA"/>
</dbReference>
<comment type="similarity">
    <text evidence="3 12">Belongs to the cytidine and deoxycytidylate deaminase family.</text>
</comment>
<reference evidence="14" key="1">
    <citation type="submission" date="2023-06" db="EMBL/GenBank/DDBJ databases">
        <title>Genomic of Agaribacillus aureum.</title>
        <authorList>
            <person name="Wang G."/>
        </authorList>
    </citation>
    <scope>NUCLEOTIDE SEQUENCE</scope>
    <source>
        <strain evidence="14">BMA12</strain>
    </source>
</reference>
<dbReference type="InterPro" id="IPR050202">
    <property type="entry name" value="Cyt/Deoxycyt_deaminase"/>
</dbReference>
<evidence type="ECO:0000313" key="14">
    <source>
        <dbReference type="EMBL" id="MDN5212468.1"/>
    </source>
</evidence>
<dbReference type="CDD" id="cd01283">
    <property type="entry name" value="cytidine_deaminase"/>
    <property type="match status" value="1"/>
</dbReference>
<dbReference type="NCBIfam" id="NF004064">
    <property type="entry name" value="PRK05578.1"/>
    <property type="match status" value="1"/>
</dbReference>
<evidence type="ECO:0000256" key="8">
    <source>
        <dbReference type="ARBA" id="ARBA00022833"/>
    </source>
</evidence>
<dbReference type="NCBIfam" id="TIGR01354">
    <property type="entry name" value="cyt_deam_tetra"/>
    <property type="match status" value="1"/>
</dbReference>
<dbReference type="Proteomes" id="UP001172083">
    <property type="component" value="Unassembled WGS sequence"/>
</dbReference>
<dbReference type="PROSITE" id="PS51747">
    <property type="entry name" value="CYT_DCMP_DEAMINASES_2"/>
    <property type="match status" value="1"/>
</dbReference>
<dbReference type="Pfam" id="PF00383">
    <property type="entry name" value="dCMP_cyt_deam_1"/>
    <property type="match status" value="1"/>
</dbReference>
<organism evidence="14 15">
    <name type="scientific">Agaribacillus aureus</name>
    <dbReference type="NCBI Taxonomy" id="3051825"/>
    <lineage>
        <taxon>Bacteria</taxon>
        <taxon>Pseudomonadati</taxon>
        <taxon>Bacteroidota</taxon>
        <taxon>Cytophagia</taxon>
        <taxon>Cytophagales</taxon>
        <taxon>Splendidivirgaceae</taxon>
        <taxon>Agaribacillus</taxon>
    </lineage>
</organism>
<keyword evidence="8 12" id="KW-0862">Zinc</keyword>
<protein>
    <recommendedName>
        <fullName evidence="5 12">Cytidine deaminase</fullName>
        <ecNumber evidence="4 12">3.5.4.5</ecNumber>
    </recommendedName>
    <alternativeName>
        <fullName evidence="9 12">Cytidine aminohydrolase</fullName>
    </alternativeName>
</protein>
<dbReference type="PANTHER" id="PTHR11644">
    <property type="entry name" value="CYTIDINE DEAMINASE"/>
    <property type="match status" value="1"/>
</dbReference>
<comment type="cofactor">
    <cofactor evidence="1 12">
        <name>Zn(2+)</name>
        <dbReference type="ChEBI" id="CHEBI:29105"/>
    </cofactor>
</comment>
<keyword evidence="14" id="KW-0645">Protease</keyword>
<comment type="function">
    <text evidence="2 12">This enzyme scavenges exogenous and endogenous cytidine and 2'-deoxycytidine for UMP synthesis.</text>
</comment>
<evidence type="ECO:0000256" key="1">
    <source>
        <dbReference type="ARBA" id="ARBA00001947"/>
    </source>
</evidence>
<evidence type="ECO:0000256" key="10">
    <source>
        <dbReference type="ARBA" id="ARBA00049252"/>
    </source>
</evidence>